<dbReference type="FunFam" id="3.40.640.10:FF:000004">
    <property type="entry name" value="Acetylornithine aminotransferase"/>
    <property type="match status" value="1"/>
</dbReference>
<dbReference type="Gene3D" id="3.90.1150.10">
    <property type="entry name" value="Aspartate Aminotransferase, domain 1"/>
    <property type="match status" value="1"/>
</dbReference>
<dbReference type="InterPro" id="IPR050103">
    <property type="entry name" value="Class-III_PLP-dep_AT"/>
</dbReference>
<comment type="similarity">
    <text evidence="2 6">Belongs to the class-III pyridoxal-phosphate-dependent aminotransferase family.</text>
</comment>
<dbReference type="InterPro" id="IPR015424">
    <property type="entry name" value="PyrdxlP-dep_Trfase"/>
</dbReference>
<dbReference type="GO" id="GO:0042802">
    <property type="term" value="F:identical protein binding"/>
    <property type="evidence" value="ECO:0007669"/>
    <property type="project" value="TreeGrafter"/>
</dbReference>
<dbReference type="RefSeq" id="WP_369609351.1">
    <property type="nucleotide sequence ID" value="NZ_AP031322.1"/>
</dbReference>
<evidence type="ECO:0000256" key="1">
    <source>
        <dbReference type="ARBA" id="ARBA00001933"/>
    </source>
</evidence>
<name>A0AAT9GSM5_9CREN</name>
<keyword evidence="5" id="KW-0457">Lysine biosynthesis</keyword>
<keyword evidence="3" id="KW-0028">Amino-acid biosynthesis</keyword>
<protein>
    <submittedName>
        <fullName evidence="7">Acetyl ornithine aminotransferase family protein</fullName>
    </submittedName>
</protein>
<dbReference type="PROSITE" id="PS00600">
    <property type="entry name" value="AA_TRANSFER_CLASS_3"/>
    <property type="match status" value="1"/>
</dbReference>
<keyword evidence="7" id="KW-0808">Transferase</keyword>
<evidence type="ECO:0000256" key="2">
    <source>
        <dbReference type="ARBA" id="ARBA00008954"/>
    </source>
</evidence>
<sequence length="420" mass="46283">MLSRKIIEESNIYLATSTRDPENLPLVIDHGEGVWLYDIDGNKYLDFTSGIGVNNLGWPSHPEVIKIGIEQMQKLAHSAGNDFYNVPQLELAKKLVTYSPGSFQKKVFFSNSGTEAIEASIKLAKATGKKYLIAFLGGFHGRTFGSLSLTASKAIQRSVIGPFMPGVIHVPYPNPYKNPWHINGYEEPDELINRVLEFLEEYVFVHLVPPEEVAGIFFEPIQGEGGYVIPPKNFFPKLQKLASSHGILLIDDEVQMGMGRTGKLFAIENFHIAPDIITLAKALGGGIMPIGATIFRKDLDLKPGMHSNTFGGNALACAIGFKVIDIVKELLPHVNKIGKIFSEELQGLADDVRGIGLAWGLEYNEKKIRDRIIAESFKRGLLLLPAGRSAIRVIPPLVITEEEAKIGLDILKKTVKSVRS</sequence>
<dbReference type="PIRSF" id="PIRSF000521">
    <property type="entry name" value="Transaminase_4ab_Lys_Orn"/>
    <property type="match status" value="1"/>
</dbReference>
<evidence type="ECO:0000256" key="4">
    <source>
        <dbReference type="ARBA" id="ARBA00022898"/>
    </source>
</evidence>
<dbReference type="InterPro" id="IPR049704">
    <property type="entry name" value="Aminotrans_3_PPA_site"/>
</dbReference>
<dbReference type="EMBL" id="AP031322">
    <property type="protein sequence ID" value="BFH73786.1"/>
    <property type="molecule type" value="Genomic_DNA"/>
</dbReference>
<dbReference type="InterPro" id="IPR005814">
    <property type="entry name" value="Aminotrans_3"/>
</dbReference>
<dbReference type="CDD" id="cd00610">
    <property type="entry name" value="OAT_like"/>
    <property type="match status" value="1"/>
</dbReference>
<dbReference type="Pfam" id="PF00202">
    <property type="entry name" value="Aminotran_3"/>
    <property type="match status" value="1"/>
</dbReference>
<dbReference type="KEGG" id="sjv:SJAV_17300"/>
<dbReference type="InterPro" id="IPR015422">
    <property type="entry name" value="PyrdxlP-dep_Trfase_small"/>
</dbReference>
<evidence type="ECO:0000256" key="6">
    <source>
        <dbReference type="RuleBase" id="RU003560"/>
    </source>
</evidence>
<reference evidence="7" key="1">
    <citation type="submission" date="2024-03" db="EMBL/GenBank/DDBJ databases">
        <title>Complete genome sequence of Sulfurisphaera javensis strain KD-1.</title>
        <authorList>
            <person name="Sakai H."/>
            <person name="Nur N."/>
            <person name="Suwanto A."/>
            <person name="Kurosawa N."/>
        </authorList>
    </citation>
    <scope>NUCLEOTIDE SEQUENCE</scope>
    <source>
        <strain evidence="7">KD-1</strain>
    </source>
</reference>
<comment type="cofactor">
    <cofactor evidence="1">
        <name>pyridoxal 5'-phosphate</name>
        <dbReference type="ChEBI" id="CHEBI:597326"/>
    </cofactor>
</comment>
<dbReference type="GO" id="GO:0009085">
    <property type="term" value="P:lysine biosynthetic process"/>
    <property type="evidence" value="ECO:0007669"/>
    <property type="project" value="UniProtKB-KW"/>
</dbReference>
<dbReference type="GO" id="GO:0030170">
    <property type="term" value="F:pyridoxal phosphate binding"/>
    <property type="evidence" value="ECO:0007669"/>
    <property type="project" value="InterPro"/>
</dbReference>
<dbReference type="Gene3D" id="3.40.640.10">
    <property type="entry name" value="Type I PLP-dependent aspartate aminotransferase-like (Major domain)"/>
    <property type="match status" value="1"/>
</dbReference>
<evidence type="ECO:0000313" key="7">
    <source>
        <dbReference type="EMBL" id="BFH73786.1"/>
    </source>
</evidence>
<evidence type="ECO:0000256" key="3">
    <source>
        <dbReference type="ARBA" id="ARBA00022605"/>
    </source>
</evidence>
<dbReference type="NCBIfam" id="NF004426">
    <property type="entry name" value="PRK05769.1"/>
    <property type="match status" value="1"/>
</dbReference>
<accession>A0AAT9GSM5</accession>
<gene>
    <name evidence="7" type="ORF">SJAV_17300</name>
</gene>
<proteinExistence type="inferred from homology"/>
<dbReference type="AlphaFoldDB" id="A0AAT9GSM5"/>
<keyword evidence="4 6" id="KW-0663">Pyridoxal phosphate</keyword>
<evidence type="ECO:0000256" key="5">
    <source>
        <dbReference type="ARBA" id="ARBA00023154"/>
    </source>
</evidence>
<dbReference type="PANTHER" id="PTHR11986:SF58">
    <property type="entry name" value="LEUCINE_METHIONINE RACEMASE"/>
    <property type="match status" value="1"/>
</dbReference>
<dbReference type="InterPro" id="IPR015421">
    <property type="entry name" value="PyrdxlP-dep_Trfase_major"/>
</dbReference>
<organism evidence="7">
    <name type="scientific">Sulfurisphaera javensis</name>
    <dbReference type="NCBI Taxonomy" id="2049879"/>
    <lineage>
        <taxon>Archaea</taxon>
        <taxon>Thermoproteota</taxon>
        <taxon>Thermoprotei</taxon>
        <taxon>Sulfolobales</taxon>
        <taxon>Sulfolobaceae</taxon>
        <taxon>Sulfurisphaera</taxon>
    </lineage>
</organism>
<dbReference type="GeneID" id="92354683"/>
<keyword evidence="7" id="KW-0032">Aminotransferase</keyword>
<dbReference type="SUPFAM" id="SSF53383">
    <property type="entry name" value="PLP-dependent transferases"/>
    <property type="match status" value="1"/>
</dbReference>
<dbReference type="PANTHER" id="PTHR11986">
    <property type="entry name" value="AMINOTRANSFERASE CLASS III"/>
    <property type="match status" value="1"/>
</dbReference>
<dbReference type="GO" id="GO:0008483">
    <property type="term" value="F:transaminase activity"/>
    <property type="evidence" value="ECO:0007669"/>
    <property type="project" value="UniProtKB-KW"/>
</dbReference>